<accession>S7RDF6</accession>
<evidence type="ECO:0000313" key="3">
    <source>
        <dbReference type="Proteomes" id="UP000030669"/>
    </source>
</evidence>
<keyword evidence="3" id="KW-1185">Reference proteome</keyword>
<reference evidence="2 3" key="1">
    <citation type="journal article" date="2012" name="Science">
        <title>The Paleozoic origin of enzymatic lignin decomposition reconstructed from 31 fungal genomes.</title>
        <authorList>
            <person name="Floudas D."/>
            <person name="Binder M."/>
            <person name="Riley R."/>
            <person name="Barry K."/>
            <person name="Blanchette R.A."/>
            <person name="Henrissat B."/>
            <person name="Martinez A.T."/>
            <person name="Otillar R."/>
            <person name="Spatafora J.W."/>
            <person name="Yadav J.S."/>
            <person name="Aerts A."/>
            <person name="Benoit I."/>
            <person name="Boyd A."/>
            <person name="Carlson A."/>
            <person name="Copeland A."/>
            <person name="Coutinho P.M."/>
            <person name="de Vries R.P."/>
            <person name="Ferreira P."/>
            <person name="Findley K."/>
            <person name="Foster B."/>
            <person name="Gaskell J."/>
            <person name="Glotzer D."/>
            <person name="Gorecki P."/>
            <person name="Heitman J."/>
            <person name="Hesse C."/>
            <person name="Hori C."/>
            <person name="Igarashi K."/>
            <person name="Jurgens J.A."/>
            <person name="Kallen N."/>
            <person name="Kersten P."/>
            <person name="Kohler A."/>
            <person name="Kuees U."/>
            <person name="Kumar T.K.A."/>
            <person name="Kuo A."/>
            <person name="LaButti K."/>
            <person name="Larrondo L.F."/>
            <person name="Lindquist E."/>
            <person name="Ling A."/>
            <person name="Lombard V."/>
            <person name="Lucas S."/>
            <person name="Lundell T."/>
            <person name="Martin R."/>
            <person name="McLaughlin D.J."/>
            <person name="Morgenstern I."/>
            <person name="Morin E."/>
            <person name="Murat C."/>
            <person name="Nagy L.G."/>
            <person name="Nolan M."/>
            <person name="Ohm R.A."/>
            <person name="Patyshakuliyeva A."/>
            <person name="Rokas A."/>
            <person name="Ruiz-Duenas F.J."/>
            <person name="Sabat G."/>
            <person name="Salamov A."/>
            <person name="Samejima M."/>
            <person name="Schmutz J."/>
            <person name="Slot J.C."/>
            <person name="St John F."/>
            <person name="Stenlid J."/>
            <person name="Sun H."/>
            <person name="Sun S."/>
            <person name="Syed K."/>
            <person name="Tsang A."/>
            <person name="Wiebenga A."/>
            <person name="Young D."/>
            <person name="Pisabarro A."/>
            <person name="Eastwood D.C."/>
            <person name="Martin F."/>
            <person name="Cullen D."/>
            <person name="Grigoriev I.V."/>
            <person name="Hibbett D.S."/>
        </authorList>
    </citation>
    <scope>NUCLEOTIDE SEQUENCE [LARGE SCALE GENOMIC DNA]</scope>
    <source>
        <strain evidence="2 3">ATCC 11539</strain>
    </source>
</reference>
<evidence type="ECO:0000313" key="2">
    <source>
        <dbReference type="EMBL" id="EPQ52250.1"/>
    </source>
</evidence>
<feature type="compositionally biased region" description="Polar residues" evidence="1">
    <location>
        <begin position="1"/>
        <end position="19"/>
    </location>
</feature>
<dbReference type="Proteomes" id="UP000030669">
    <property type="component" value="Unassembled WGS sequence"/>
</dbReference>
<organism evidence="2 3">
    <name type="scientific">Gloeophyllum trabeum (strain ATCC 11539 / FP-39264 / Madison 617)</name>
    <name type="common">Brown rot fungus</name>
    <dbReference type="NCBI Taxonomy" id="670483"/>
    <lineage>
        <taxon>Eukaryota</taxon>
        <taxon>Fungi</taxon>
        <taxon>Dikarya</taxon>
        <taxon>Basidiomycota</taxon>
        <taxon>Agaricomycotina</taxon>
        <taxon>Agaricomycetes</taxon>
        <taxon>Gloeophyllales</taxon>
        <taxon>Gloeophyllaceae</taxon>
        <taxon>Gloeophyllum</taxon>
    </lineage>
</organism>
<evidence type="ECO:0000256" key="1">
    <source>
        <dbReference type="SAM" id="MobiDB-lite"/>
    </source>
</evidence>
<gene>
    <name evidence="2" type="ORF">GLOTRDRAFT_112222</name>
</gene>
<dbReference type="EMBL" id="KB469308">
    <property type="protein sequence ID" value="EPQ52250.1"/>
    <property type="molecule type" value="Genomic_DNA"/>
</dbReference>
<dbReference type="HOGENOM" id="CLU_2386370_0_0_1"/>
<feature type="region of interest" description="Disordered" evidence="1">
    <location>
        <begin position="1"/>
        <end position="94"/>
    </location>
</feature>
<dbReference type="OrthoDB" id="10525912at2759"/>
<dbReference type="AlphaFoldDB" id="S7RDF6"/>
<dbReference type="RefSeq" id="XP_007869423.1">
    <property type="nucleotide sequence ID" value="XM_007871232.1"/>
</dbReference>
<sequence>MQASGQNNLISPGQGQKSASPDAEEALHDKSHLAPEPAKAADAPRSPTSSPKVGSHELPTGTSEHDAANAPPKPMYRPRAPIKKPITSGKPKGA</sequence>
<proteinExistence type="predicted"/>
<dbReference type="KEGG" id="gtr:GLOTRDRAFT_112222"/>
<dbReference type="GeneID" id="19299515"/>
<protein>
    <submittedName>
        <fullName evidence="2">Uncharacterized protein</fullName>
    </submittedName>
</protein>
<name>S7RDF6_GLOTA</name>